<name>A0A4R2GR70_9ACTN</name>
<dbReference type="RefSeq" id="WP_132217241.1">
    <property type="nucleotide sequence ID" value="NZ_SLWN01000031.1"/>
</dbReference>
<reference evidence="1 2" key="1">
    <citation type="journal article" date="2015" name="Stand. Genomic Sci.">
        <title>Genomic Encyclopedia of Bacterial and Archaeal Type Strains, Phase III: the genomes of soil and plant-associated and newly described type strains.</title>
        <authorList>
            <person name="Whitman W.B."/>
            <person name="Woyke T."/>
            <person name="Klenk H.P."/>
            <person name="Zhou Y."/>
            <person name="Lilburn T.G."/>
            <person name="Beck B.J."/>
            <person name="De Vos P."/>
            <person name="Vandamme P."/>
            <person name="Eisen J.A."/>
            <person name="Garrity G."/>
            <person name="Hugenholtz P."/>
            <person name="Kyrpides N.C."/>
        </authorList>
    </citation>
    <scope>NUCLEOTIDE SEQUENCE [LARGE SCALE GENOMIC DNA]</scope>
    <source>
        <strain evidence="1 2">VKM Ac-2572</strain>
    </source>
</reference>
<sequence length="407" mass="43359">MTATQLGSGRYSSTIEGPDGVATSVHELSTSDDAKVTGVLRVPRGATTVVTIMHPRQDVTHHPLVPYLLTMGYGVWTQGSRSPNNDLNLLHEQAIIDFAAGHVFLRDNGFGVYSLGHSGGGTLAAFYCQQAALPPDQRLATTPSGRPVPLADTAIPLPDGCIFLAPHPGQGALLQRLIDPSVVDESDPLSVDPDLDPFNPGNGFRPAPQSSSYDEAFITRYRAAQEDRVRRLDAQAREYVSDAQQANRAFKSGGDAVDRRRAIAPRVMTVFRTDADLRNVDLSLDPNDRPYGSLFGRRPDLTNYGLVGFGRLSTAEAWLSTWSALSTNATFIDCAPGVTVPTLLLEFTGDQASYPADITAMSAALAASDLTVQSAAGTHFGGPVTKGAATGTSLAAQRIESWLKAHT</sequence>
<organism evidence="1 2">
    <name type="scientific">Kribbella steppae</name>
    <dbReference type="NCBI Taxonomy" id="2512223"/>
    <lineage>
        <taxon>Bacteria</taxon>
        <taxon>Bacillati</taxon>
        <taxon>Actinomycetota</taxon>
        <taxon>Actinomycetes</taxon>
        <taxon>Propionibacteriales</taxon>
        <taxon>Kribbellaceae</taxon>
        <taxon>Kribbella</taxon>
    </lineage>
</organism>
<dbReference type="EMBL" id="SLWN01000031">
    <property type="protein sequence ID" value="TCO12208.1"/>
    <property type="molecule type" value="Genomic_DNA"/>
</dbReference>
<dbReference type="OrthoDB" id="2062670at2"/>
<dbReference type="AlphaFoldDB" id="A0A4R2GR70"/>
<gene>
    <name evidence="1" type="ORF">EV652_1316</name>
</gene>
<evidence type="ECO:0000313" key="2">
    <source>
        <dbReference type="Proteomes" id="UP000294508"/>
    </source>
</evidence>
<dbReference type="Proteomes" id="UP000294508">
    <property type="component" value="Unassembled WGS sequence"/>
</dbReference>
<dbReference type="InterPro" id="IPR029058">
    <property type="entry name" value="AB_hydrolase_fold"/>
</dbReference>
<protein>
    <recommendedName>
        <fullName evidence="3">Alpha/beta hydrolase family protein</fullName>
    </recommendedName>
</protein>
<comment type="caution">
    <text evidence="1">The sequence shown here is derived from an EMBL/GenBank/DDBJ whole genome shotgun (WGS) entry which is preliminary data.</text>
</comment>
<dbReference type="SUPFAM" id="SSF53474">
    <property type="entry name" value="alpha/beta-Hydrolases"/>
    <property type="match status" value="1"/>
</dbReference>
<proteinExistence type="predicted"/>
<keyword evidence="2" id="KW-1185">Reference proteome</keyword>
<evidence type="ECO:0008006" key="3">
    <source>
        <dbReference type="Google" id="ProtNLM"/>
    </source>
</evidence>
<accession>A0A4R2GR70</accession>
<evidence type="ECO:0000313" key="1">
    <source>
        <dbReference type="EMBL" id="TCO12208.1"/>
    </source>
</evidence>